<evidence type="ECO:0000313" key="6">
    <source>
        <dbReference type="Proteomes" id="UP000018417"/>
    </source>
</evidence>
<dbReference type="PANTHER" id="PTHR10434:SF9">
    <property type="entry name" value="PHOSPHOLIPID_GLYCEROL ACYLTRANSFERASE DOMAIN-CONTAINING PROTEIN"/>
    <property type="match status" value="1"/>
</dbReference>
<organism evidence="5 6">
    <name type="scientific">Acinetobacter beijerinckii ANC 3835</name>
    <dbReference type="NCBI Taxonomy" id="1217649"/>
    <lineage>
        <taxon>Bacteria</taxon>
        <taxon>Pseudomonadati</taxon>
        <taxon>Pseudomonadota</taxon>
        <taxon>Gammaproteobacteria</taxon>
        <taxon>Moraxellales</taxon>
        <taxon>Moraxellaceae</taxon>
        <taxon>Acinetobacter</taxon>
    </lineage>
</organism>
<evidence type="ECO:0000256" key="2">
    <source>
        <dbReference type="ARBA" id="ARBA00022679"/>
    </source>
</evidence>
<dbReference type="SMART" id="SM00563">
    <property type="entry name" value="PlsC"/>
    <property type="match status" value="1"/>
</dbReference>
<dbReference type="GO" id="GO:0003841">
    <property type="term" value="F:1-acylglycerol-3-phosphate O-acyltransferase activity"/>
    <property type="evidence" value="ECO:0007669"/>
    <property type="project" value="TreeGrafter"/>
</dbReference>
<feature type="domain" description="Phospholipid/glycerol acyltransferase" evidence="4">
    <location>
        <begin position="66"/>
        <end position="178"/>
    </location>
</feature>
<accession>N9DY02</accession>
<dbReference type="SUPFAM" id="SSF69593">
    <property type="entry name" value="Glycerol-3-phosphate (1)-acyltransferase"/>
    <property type="match status" value="1"/>
</dbReference>
<comment type="pathway">
    <text evidence="1">Lipid metabolism.</text>
</comment>
<dbReference type="EMBL" id="APQK01000015">
    <property type="protein sequence ID" value="ENW03073.1"/>
    <property type="molecule type" value="Genomic_DNA"/>
</dbReference>
<dbReference type="AlphaFoldDB" id="N9DY02"/>
<dbReference type="HOGENOM" id="CLU_099447_0_0_6"/>
<dbReference type="PANTHER" id="PTHR10434">
    <property type="entry name" value="1-ACYL-SN-GLYCEROL-3-PHOSPHATE ACYLTRANSFERASE"/>
    <property type="match status" value="1"/>
</dbReference>
<proteinExistence type="predicted"/>
<dbReference type="PATRIC" id="fig|1217649.3.peg.2740"/>
<keyword evidence="3" id="KW-0012">Acyltransferase</keyword>
<protein>
    <recommendedName>
        <fullName evidence="4">Phospholipid/glycerol acyltransferase domain-containing protein</fullName>
    </recommendedName>
</protein>
<reference evidence="5 6" key="1">
    <citation type="submission" date="2013-02" db="EMBL/GenBank/DDBJ databases">
        <title>The Genome Sequence of Acinetobacter beijerinckii ANC 3835.</title>
        <authorList>
            <consortium name="The Broad Institute Genome Sequencing Platform"/>
            <consortium name="The Broad Institute Genome Sequencing Center for Infectious Disease"/>
            <person name="Cerqueira G."/>
            <person name="Feldgarden M."/>
            <person name="Courvalin P."/>
            <person name="Perichon B."/>
            <person name="Grillot-Courvalin C."/>
            <person name="Clermont D."/>
            <person name="Rocha E."/>
            <person name="Yoon E.-J."/>
            <person name="Nemec A."/>
            <person name="Walker B."/>
            <person name="Young S.K."/>
            <person name="Zeng Q."/>
            <person name="Gargeya S."/>
            <person name="Fitzgerald M."/>
            <person name="Haas B."/>
            <person name="Abouelleil A."/>
            <person name="Alvarado L."/>
            <person name="Arachchi H.M."/>
            <person name="Berlin A.M."/>
            <person name="Chapman S.B."/>
            <person name="Dewar J."/>
            <person name="Goldberg J."/>
            <person name="Griggs A."/>
            <person name="Gujja S."/>
            <person name="Hansen M."/>
            <person name="Howarth C."/>
            <person name="Imamovic A."/>
            <person name="Larimer J."/>
            <person name="McCowan C."/>
            <person name="Murphy C."/>
            <person name="Neiman D."/>
            <person name="Pearson M."/>
            <person name="Priest M."/>
            <person name="Roberts A."/>
            <person name="Saif S."/>
            <person name="Shea T."/>
            <person name="Sisk P."/>
            <person name="Sykes S."/>
            <person name="Wortman J."/>
            <person name="Nusbaum C."/>
            <person name="Birren B."/>
        </authorList>
    </citation>
    <scope>NUCLEOTIDE SEQUENCE [LARGE SCALE GENOMIC DNA]</scope>
    <source>
        <strain evidence="5 6">ANC 3835</strain>
    </source>
</reference>
<sequence length="228" mass="25661">MQQLSSAFNIVFSRHYISEFMSQYFPDLPPLVPQRGTAYSRALCKKIFLSQGWKVVGDIPNLPKAVAIISPHTSNIDGWYGFLAIGGLGLKVTVLGKDTLFKTPFKAILDWAGLIPVKRESAHGLTEQVVATIQQHDKIWIGMAPEGTRKQAEKIKSGFYHIAHAAGIPIVMFSFDYDHKIIYSLGSFTPTGYYQQDLEKIMQYYVGHFSPKNPDWLAKPLQKLVKKD</sequence>
<dbReference type="GO" id="GO:0006654">
    <property type="term" value="P:phosphatidic acid biosynthetic process"/>
    <property type="evidence" value="ECO:0007669"/>
    <property type="project" value="TreeGrafter"/>
</dbReference>
<name>N9DY02_9GAMM</name>
<dbReference type="InterPro" id="IPR002123">
    <property type="entry name" value="Plipid/glycerol_acylTrfase"/>
</dbReference>
<keyword evidence="2" id="KW-0808">Transferase</keyword>
<evidence type="ECO:0000313" key="5">
    <source>
        <dbReference type="EMBL" id="ENW03073.1"/>
    </source>
</evidence>
<gene>
    <name evidence="5" type="ORF">F934_02813</name>
</gene>
<dbReference type="Proteomes" id="UP000018417">
    <property type="component" value="Unassembled WGS sequence"/>
</dbReference>
<evidence type="ECO:0000256" key="3">
    <source>
        <dbReference type="ARBA" id="ARBA00023315"/>
    </source>
</evidence>
<evidence type="ECO:0000256" key="1">
    <source>
        <dbReference type="ARBA" id="ARBA00005189"/>
    </source>
</evidence>
<dbReference type="Pfam" id="PF01553">
    <property type="entry name" value="Acyltransferase"/>
    <property type="match status" value="1"/>
</dbReference>
<comment type="caution">
    <text evidence="5">The sequence shown here is derived from an EMBL/GenBank/DDBJ whole genome shotgun (WGS) entry which is preliminary data.</text>
</comment>
<evidence type="ECO:0000259" key="4">
    <source>
        <dbReference type="SMART" id="SM00563"/>
    </source>
</evidence>